<gene>
    <name evidence="1" type="ORF">IAD26_05045</name>
</gene>
<dbReference type="InterPro" id="IPR003772">
    <property type="entry name" value="YceD"/>
</dbReference>
<reference evidence="1" key="2">
    <citation type="journal article" date="2021" name="PeerJ">
        <title>Extensive microbial diversity within the chicken gut microbiome revealed by metagenomics and culture.</title>
        <authorList>
            <person name="Gilroy R."/>
            <person name="Ravi A."/>
            <person name="Getino M."/>
            <person name="Pursley I."/>
            <person name="Horton D.L."/>
            <person name="Alikhan N.F."/>
            <person name="Baker D."/>
            <person name="Gharbi K."/>
            <person name="Hall N."/>
            <person name="Watson M."/>
            <person name="Adriaenssens E.M."/>
            <person name="Foster-Nyarko E."/>
            <person name="Jarju S."/>
            <person name="Secka A."/>
            <person name="Antonio M."/>
            <person name="Oren A."/>
            <person name="Chaudhuri R.R."/>
            <person name="La Ragione R."/>
            <person name="Hildebrand F."/>
            <person name="Pallen M.J."/>
        </authorList>
    </citation>
    <scope>NUCLEOTIDE SEQUENCE</scope>
    <source>
        <strain evidence="1">CHK154-7741</strain>
    </source>
</reference>
<reference evidence="1" key="1">
    <citation type="submission" date="2020-10" db="EMBL/GenBank/DDBJ databases">
        <authorList>
            <person name="Gilroy R."/>
        </authorList>
    </citation>
    <scope>NUCLEOTIDE SEQUENCE</scope>
    <source>
        <strain evidence="1">CHK154-7741</strain>
    </source>
</reference>
<evidence type="ECO:0000313" key="1">
    <source>
        <dbReference type="EMBL" id="HIU92483.1"/>
    </source>
</evidence>
<proteinExistence type="predicted"/>
<dbReference type="Pfam" id="PF02620">
    <property type="entry name" value="YceD"/>
    <property type="match status" value="1"/>
</dbReference>
<dbReference type="EMBL" id="DVOD01000035">
    <property type="protein sequence ID" value="HIU92483.1"/>
    <property type="molecule type" value="Genomic_DNA"/>
</dbReference>
<protein>
    <submittedName>
        <fullName evidence="1">DUF177 domain-containing protein</fullName>
    </submittedName>
</protein>
<organism evidence="1 2">
    <name type="scientific">Candidatus Limenecus avicola</name>
    <dbReference type="NCBI Taxonomy" id="2840847"/>
    <lineage>
        <taxon>Bacteria</taxon>
        <taxon>Bacillati</taxon>
        <taxon>Bacillota</taxon>
        <taxon>Clostridia</taxon>
        <taxon>Eubacteriales</taxon>
        <taxon>Clostridiaceae</taxon>
        <taxon>Clostridiaceae incertae sedis</taxon>
        <taxon>Candidatus Limenecus</taxon>
    </lineage>
</organism>
<evidence type="ECO:0000313" key="2">
    <source>
        <dbReference type="Proteomes" id="UP000886748"/>
    </source>
</evidence>
<comment type="caution">
    <text evidence="1">The sequence shown here is derived from an EMBL/GenBank/DDBJ whole genome shotgun (WGS) entry which is preliminary data.</text>
</comment>
<accession>A0A9D1SQX2</accession>
<sequence length="171" mass="19233">MKISIDDIKNAKDQSLKIRFDNTVKDLSTEGSVVAELVLKAYGKYINVQGTIVANVKLVCDRCLKDFVKKMKVDVDETYLLGHLIANEDAHSGQELELKDGDFVTELTGTDEVDIDDLIYQSVTLNIPNPCVCDINCNGDAEMEKYMKKEISDPRLEVFKNLKINKLEEGK</sequence>
<dbReference type="Proteomes" id="UP000886748">
    <property type="component" value="Unassembled WGS sequence"/>
</dbReference>
<name>A0A9D1SQX2_9CLOT</name>
<dbReference type="AlphaFoldDB" id="A0A9D1SQX2"/>